<feature type="transmembrane region" description="Helical" evidence="1">
    <location>
        <begin position="214"/>
        <end position="234"/>
    </location>
</feature>
<dbReference type="Proteomes" id="UP000594260">
    <property type="component" value="Unplaced"/>
</dbReference>
<dbReference type="OMA" id="TAHERNG"/>
<feature type="signal peptide" evidence="2">
    <location>
        <begin position="1"/>
        <end position="26"/>
    </location>
</feature>
<dbReference type="SUPFAM" id="SSF63712">
    <property type="entry name" value="Nicotinic receptor ligand binding domain-like"/>
    <property type="match status" value="1"/>
</dbReference>
<dbReference type="GO" id="GO:0004888">
    <property type="term" value="F:transmembrane signaling receptor activity"/>
    <property type="evidence" value="ECO:0007669"/>
    <property type="project" value="InterPro"/>
</dbReference>
<dbReference type="GO" id="GO:0005230">
    <property type="term" value="F:extracellular ligand-gated monoatomic ion channel activity"/>
    <property type="evidence" value="ECO:0007669"/>
    <property type="project" value="InterPro"/>
</dbReference>
<evidence type="ECO:0000256" key="1">
    <source>
        <dbReference type="SAM" id="Phobius"/>
    </source>
</evidence>
<keyword evidence="1" id="KW-0812">Transmembrane</keyword>
<keyword evidence="5" id="KW-1185">Reference proteome</keyword>
<evidence type="ECO:0000313" key="4">
    <source>
        <dbReference type="EnsemblMetazoa" id="XP_022662997"/>
    </source>
</evidence>
<dbReference type="AlphaFoldDB" id="A0A7M7MHI7"/>
<feature type="domain" description="Neurotransmitter-gated ion-channel ligand-binding" evidence="3">
    <location>
        <begin position="35"/>
        <end position="209"/>
    </location>
</feature>
<evidence type="ECO:0000256" key="2">
    <source>
        <dbReference type="SAM" id="SignalP"/>
    </source>
</evidence>
<accession>A0A7M7MHI7</accession>
<dbReference type="InParanoid" id="A0A7M7MHI7"/>
<evidence type="ECO:0000313" key="5">
    <source>
        <dbReference type="Proteomes" id="UP000594260"/>
    </source>
</evidence>
<organism evidence="4 5">
    <name type="scientific">Varroa destructor</name>
    <name type="common">Honeybee mite</name>
    <dbReference type="NCBI Taxonomy" id="109461"/>
    <lineage>
        <taxon>Eukaryota</taxon>
        <taxon>Metazoa</taxon>
        <taxon>Ecdysozoa</taxon>
        <taxon>Arthropoda</taxon>
        <taxon>Chelicerata</taxon>
        <taxon>Arachnida</taxon>
        <taxon>Acari</taxon>
        <taxon>Parasitiformes</taxon>
        <taxon>Mesostigmata</taxon>
        <taxon>Gamasina</taxon>
        <taxon>Dermanyssoidea</taxon>
        <taxon>Varroidae</taxon>
        <taxon>Varroa</taxon>
    </lineage>
</organism>
<dbReference type="Gene3D" id="1.20.58.390">
    <property type="entry name" value="Neurotransmitter-gated ion-channel transmembrane domain"/>
    <property type="match status" value="1"/>
</dbReference>
<keyword evidence="1" id="KW-0472">Membrane</keyword>
<feature type="transmembrane region" description="Helical" evidence="1">
    <location>
        <begin position="241"/>
        <end position="262"/>
    </location>
</feature>
<dbReference type="Pfam" id="PF02931">
    <property type="entry name" value="Neur_chan_LBD"/>
    <property type="match status" value="1"/>
</dbReference>
<dbReference type="OrthoDB" id="6510766at2759"/>
<dbReference type="RefSeq" id="XP_022662997.1">
    <property type="nucleotide sequence ID" value="XM_022807262.1"/>
</dbReference>
<dbReference type="PANTHER" id="PTHR18945">
    <property type="entry name" value="NEUROTRANSMITTER GATED ION CHANNEL"/>
    <property type="match status" value="1"/>
</dbReference>
<dbReference type="InterPro" id="IPR006201">
    <property type="entry name" value="Neur_channel"/>
</dbReference>
<dbReference type="Gene3D" id="2.70.170.10">
    <property type="entry name" value="Neurotransmitter-gated ion-channel ligand-binding domain"/>
    <property type="match status" value="1"/>
</dbReference>
<feature type="chain" id="PRO_5029649510" description="Neurotransmitter-gated ion-channel ligand-binding domain-containing protein" evidence="2">
    <location>
        <begin position="27"/>
        <end position="350"/>
    </location>
</feature>
<dbReference type="InterPro" id="IPR036734">
    <property type="entry name" value="Neur_chan_lig-bd_sf"/>
</dbReference>
<protein>
    <recommendedName>
        <fullName evidence="3">Neurotransmitter-gated ion-channel ligand-binding domain-containing protein</fullName>
    </recommendedName>
</protein>
<reference evidence="4" key="1">
    <citation type="submission" date="2021-01" db="UniProtKB">
        <authorList>
            <consortium name="EnsemblMetazoa"/>
        </authorList>
    </citation>
    <scope>IDENTIFICATION</scope>
</reference>
<feature type="transmembrane region" description="Helical" evidence="1">
    <location>
        <begin position="318"/>
        <end position="341"/>
    </location>
</feature>
<dbReference type="KEGG" id="vde:111251059"/>
<dbReference type="InterPro" id="IPR038050">
    <property type="entry name" value="Neuro_actylchol_rec"/>
</dbReference>
<evidence type="ECO:0000259" key="3">
    <source>
        <dbReference type="Pfam" id="PF02931"/>
    </source>
</evidence>
<dbReference type="GO" id="GO:0016020">
    <property type="term" value="C:membrane"/>
    <property type="evidence" value="ECO:0007669"/>
    <property type="project" value="InterPro"/>
</dbReference>
<feature type="transmembrane region" description="Helical" evidence="1">
    <location>
        <begin position="274"/>
        <end position="297"/>
    </location>
</feature>
<sequence length="350" mass="40264">MIMKVLPRSCWLFILWILAFSSTGESSQGVVRVYPLIVKVHFEIDEILFLDDDSQRMGLRITLATQWKDPYRTHVHTSDKNVPSKNEFDPELFMDAQDESVLLHRSTQVTSEGKRRQSQRLISTFTCRMRFNWLPVDVQICSITLRSAIYDKHVIFLSWEDDPIVLPANGNNANFTPIAVESSLDGDCLKSADATDFSCLRVKIVFQRNYHRYLIAYIIPTGLLALVAWLTLFIRCSSIRALIIVVCMFTITTLMYATYMNLACPWCLKLLDAWTLTCGGIVFFCLLEFLVVQLTFKRQVSGRKKYTINDIKPNCVDAVFRVAIGVLLSFMTMFFLVFIYVTAHERNGRL</sequence>
<keyword evidence="1" id="KW-1133">Transmembrane helix</keyword>
<proteinExistence type="predicted"/>
<name>A0A7M7MHI7_VARDE</name>
<dbReference type="GeneID" id="111251059"/>
<dbReference type="InterPro" id="IPR006202">
    <property type="entry name" value="Neur_chan_lig-bd"/>
</dbReference>
<keyword evidence="2" id="KW-0732">Signal</keyword>
<dbReference type="EnsemblMetazoa" id="XM_022807262">
    <property type="protein sequence ID" value="XP_022662997"/>
    <property type="gene ID" value="LOC111251059"/>
</dbReference>